<keyword evidence="2" id="KW-1185">Reference proteome</keyword>
<organism evidence="1 2">
    <name type="scientific">Bartonella fuyuanensis</name>
    <dbReference type="NCBI Taxonomy" id="1460968"/>
    <lineage>
        <taxon>Bacteria</taxon>
        <taxon>Pseudomonadati</taxon>
        <taxon>Pseudomonadota</taxon>
        <taxon>Alphaproteobacteria</taxon>
        <taxon>Hyphomicrobiales</taxon>
        <taxon>Bartonellaceae</taxon>
        <taxon>Bartonella</taxon>
    </lineage>
</organism>
<reference evidence="1 2" key="1">
    <citation type="submission" date="2020-08" db="EMBL/GenBank/DDBJ databases">
        <title>Genomic Encyclopedia of Type Strains, Phase IV (KMG-IV): sequencing the most valuable type-strain genomes for metagenomic binning, comparative biology and taxonomic classification.</title>
        <authorList>
            <person name="Goeker M."/>
        </authorList>
    </citation>
    <scope>NUCLEOTIDE SEQUENCE [LARGE SCALE GENOMIC DNA]</scope>
    <source>
        <strain evidence="1 2">DSM 100694</strain>
    </source>
</reference>
<sequence>MTTKNVSKKYELTDETTEIKHHLICGKVITLYRKSFKKFWRC</sequence>
<accession>A0A840E2P8</accession>
<evidence type="ECO:0000313" key="1">
    <source>
        <dbReference type="EMBL" id="MBB4077297.1"/>
    </source>
</evidence>
<comment type="caution">
    <text evidence="1">The sequence shown here is derived from an EMBL/GenBank/DDBJ whole genome shotgun (WGS) entry which is preliminary data.</text>
</comment>
<gene>
    <name evidence="1" type="ORF">GGR08_001628</name>
</gene>
<dbReference type="EMBL" id="JACIFE010000041">
    <property type="protein sequence ID" value="MBB4077297.1"/>
    <property type="molecule type" value="Genomic_DNA"/>
</dbReference>
<proteinExistence type="predicted"/>
<dbReference type="AlphaFoldDB" id="A0A840E2P8"/>
<name>A0A840E2P8_9HYPH</name>
<evidence type="ECO:0000313" key="2">
    <source>
        <dbReference type="Proteomes" id="UP000585970"/>
    </source>
</evidence>
<protein>
    <submittedName>
        <fullName evidence="1">Uncharacterized protein</fullName>
    </submittedName>
</protein>
<dbReference type="Proteomes" id="UP000585970">
    <property type="component" value="Unassembled WGS sequence"/>
</dbReference>